<keyword evidence="3 6" id="KW-0812">Transmembrane</keyword>
<comment type="subcellular location">
    <subcellularLocation>
        <location evidence="1">Cell membrane</location>
        <topology evidence="1">Multi-pass membrane protein</topology>
    </subcellularLocation>
</comment>
<feature type="transmembrane region" description="Helical" evidence="6">
    <location>
        <begin position="220"/>
        <end position="241"/>
    </location>
</feature>
<sequence length="483" mass="54170">MRQKIHAWLKQENVKSMSLYAASLLMMKGTSLIMLPFMAAYLTPSQFGHLELLSITTVFFSLLVGLAMHENLYRFIGTIKQPSVRFTRVCELCSGSLITSMLLAVLFAICYFILFSASTSISHHQAILIAIVISFEAPLAICLAWLRLNNKALTFFKVSFVTLIIQISLIVWILVTNPSVTLLFGVGALCSLMQTIYLYLHNKFSFKLPSNADYKKYLRYSSPLMLSSIVAFGLSGAERWVIAESHPLETLGIYAVAAKFALALGILIQPFHMWWMPKRFEVLENQGTNKVVYHTQQGIAALCLLSILVTWISQCFIMATLPSTYHAASQLVVICIIIMLLKEMVELLNIGVLYAKKTNYLFYINVFATSIALSLAWILKDTGVPAILLCLCLGQLIRLILVAYFSESLHSMPYKVKALLSIVLVSILFTSSGWYNNSTQIAGLMLVVQPIIFLALLQKLNLIKFHKIYLKDSTSEKDIGRIL</sequence>
<proteinExistence type="predicted"/>
<evidence type="ECO:0000256" key="3">
    <source>
        <dbReference type="ARBA" id="ARBA00022692"/>
    </source>
</evidence>
<name>A0A7Y4A0U4_9VIBR</name>
<evidence type="ECO:0000256" key="1">
    <source>
        <dbReference type="ARBA" id="ARBA00004651"/>
    </source>
</evidence>
<feature type="transmembrane region" description="Helical" evidence="6">
    <location>
        <begin position="298"/>
        <end position="321"/>
    </location>
</feature>
<dbReference type="RefSeq" id="WP_171361775.1">
    <property type="nucleotide sequence ID" value="NZ_VTXC01000046.1"/>
</dbReference>
<dbReference type="EMBL" id="VTXC01000046">
    <property type="protein sequence ID" value="NOH72677.1"/>
    <property type="molecule type" value="Genomic_DNA"/>
</dbReference>
<dbReference type="Proteomes" id="UP000565719">
    <property type="component" value="Unassembled WGS sequence"/>
</dbReference>
<feature type="transmembrane region" description="Helical" evidence="6">
    <location>
        <begin position="47"/>
        <end position="68"/>
    </location>
</feature>
<keyword evidence="2" id="KW-1003">Cell membrane</keyword>
<accession>A0A7Y4A0U4</accession>
<dbReference type="PANTHER" id="PTHR30250">
    <property type="entry name" value="PST FAMILY PREDICTED COLANIC ACID TRANSPORTER"/>
    <property type="match status" value="1"/>
</dbReference>
<feature type="transmembrane region" description="Helical" evidence="6">
    <location>
        <begin position="181"/>
        <end position="200"/>
    </location>
</feature>
<comment type="caution">
    <text evidence="7">The sequence shown here is derived from an EMBL/GenBank/DDBJ whole genome shotgun (WGS) entry which is preliminary data.</text>
</comment>
<keyword evidence="5 6" id="KW-0472">Membrane</keyword>
<evidence type="ECO:0000313" key="7">
    <source>
        <dbReference type="EMBL" id="NOH72677.1"/>
    </source>
</evidence>
<evidence type="ECO:0000256" key="5">
    <source>
        <dbReference type="ARBA" id="ARBA00023136"/>
    </source>
</evidence>
<feature type="transmembrane region" description="Helical" evidence="6">
    <location>
        <begin position="418"/>
        <end position="435"/>
    </location>
</feature>
<gene>
    <name evidence="7" type="ORF">F0225_15195</name>
</gene>
<evidence type="ECO:0000313" key="8">
    <source>
        <dbReference type="Proteomes" id="UP000565719"/>
    </source>
</evidence>
<dbReference type="GO" id="GO:0005886">
    <property type="term" value="C:plasma membrane"/>
    <property type="evidence" value="ECO:0007669"/>
    <property type="project" value="UniProtKB-SubCell"/>
</dbReference>
<dbReference type="Pfam" id="PF01943">
    <property type="entry name" value="Polysacc_synt"/>
    <property type="match status" value="1"/>
</dbReference>
<feature type="transmembrane region" description="Helical" evidence="6">
    <location>
        <begin position="20"/>
        <end position="41"/>
    </location>
</feature>
<feature type="transmembrane region" description="Helical" evidence="6">
    <location>
        <begin position="360"/>
        <end position="379"/>
    </location>
</feature>
<feature type="transmembrane region" description="Helical" evidence="6">
    <location>
        <begin position="385"/>
        <end position="406"/>
    </location>
</feature>
<keyword evidence="4 6" id="KW-1133">Transmembrane helix</keyword>
<feature type="transmembrane region" description="Helical" evidence="6">
    <location>
        <begin position="126"/>
        <end position="146"/>
    </location>
</feature>
<dbReference type="AlphaFoldDB" id="A0A7Y4A0U4"/>
<feature type="transmembrane region" description="Helical" evidence="6">
    <location>
        <begin position="89"/>
        <end position="114"/>
    </location>
</feature>
<dbReference type="InterPro" id="IPR050833">
    <property type="entry name" value="Poly_Biosynth_Transport"/>
</dbReference>
<dbReference type="InterPro" id="IPR002797">
    <property type="entry name" value="Polysacc_synth"/>
</dbReference>
<feature type="transmembrane region" description="Helical" evidence="6">
    <location>
        <begin position="253"/>
        <end position="277"/>
    </location>
</feature>
<evidence type="ECO:0000256" key="6">
    <source>
        <dbReference type="SAM" id="Phobius"/>
    </source>
</evidence>
<evidence type="ECO:0000256" key="2">
    <source>
        <dbReference type="ARBA" id="ARBA00022475"/>
    </source>
</evidence>
<feature type="transmembrane region" description="Helical" evidence="6">
    <location>
        <begin position="158"/>
        <end position="175"/>
    </location>
</feature>
<dbReference type="PANTHER" id="PTHR30250:SF11">
    <property type="entry name" value="O-ANTIGEN TRANSPORTER-RELATED"/>
    <property type="match status" value="1"/>
</dbReference>
<reference evidence="7 8" key="1">
    <citation type="submission" date="2019-09" db="EMBL/GenBank/DDBJ databases">
        <title>Draft genome sequencing and comparative genomics of hatchery-associated Vibrios.</title>
        <authorList>
            <person name="Kehlet-Delgado H."/>
            <person name="Mueller R.S."/>
        </authorList>
    </citation>
    <scope>NUCLEOTIDE SEQUENCE [LARGE SCALE GENOMIC DNA]</scope>
    <source>
        <strain evidence="7 8">99-46-Y</strain>
    </source>
</reference>
<organism evidence="7 8">
    <name type="scientific">Vibrio pectenicida</name>
    <dbReference type="NCBI Taxonomy" id="62763"/>
    <lineage>
        <taxon>Bacteria</taxon>
        <taxon>Pseudomonadati</taxon>
        <taxon>Pseudomonadota</taxon>
        <taxon>Gammaproteobacteria</taxon>
        <taxon>Vibrionales</taxon>
        <taxon>Vibrionaceae</taxon>
        <taxon>Vibrio</taxon>
    </lineage>
</organism>
<feature type="transmembrane region" description="Helical" evidence="6">
    <location>
        <begin position="441"/>
        <end position="457"/>
    </location>
</feature>
<protein>
    <submittedName>
        <fullName evidence="7">Oligosaccharide flippase family protein</fullName>
    </submittedName>
</protein>
<feature type="transmembrane region" description="Helical" evidence="6">
    <location>
        <begin position="327"/>
        <end position="348"/>
    </location>
</feature>
<evidence type="ECO:0000256" key="4">
    <source>
        <dbReference type="ARBA" id="ARBA00022989"/>
    </source>
</evidence>